<sequence>MSNDFQGQLPQPRAENTDRMYYLDNLRAFVIVMVVIMHTSIGYMAKPPEWWYVIDIKNNVLFDLLVMVVDVFIMPIMFFVAGYFALPVLIKKGTAGFWHSKFSRIVVPWVVGVLFFAPLITYSIPFSRMATPPSYMSFWAVFFQPAIFNHAQYWFLGVLAWFFVLLTAVYHFSPSSCQRKTSPSSPSIGTFLFISLVPAIAYFIANLYFQSDDWASVAYVAHIQPTRIGFYLCYFGLGVHAWRNLWLTKDGYNPEFGRWFFASVVMLTIFIAYRITFSDTTPLFKAGHALVHSCFNLAATFGFIVLFRDFFNSGAYLWRRFSANSYTIYYIHHFILLPMAYLVQKIEAPVWIKFISVSTLAVVFCYLVSEYIIGRVIEMSRKKPAQIPEHSS</sequence>
<keyword evidence="3" id="KW-0808">Transferase</keyword>
<feature type="transmembrane region" description="Helical" evidence="1">
    <location>
        <begin position="26"/>
        <end position="45"/>
    </location>
</feature>
<keyword evidence="4" id="KW-1185">Reference proteome</keyword>
<dbReference type="GO" id="GO:0016747">
    <property type="term" value="F:acyltransferase activity, transferring groups other than amino-acyl groups"/>
    <property type="evidence" value="ECO:0007669"/>
    <property type="project" value="InterPro"/>
</dbReference>
<feature type="transmembrane region" description="Helical" evidence="1">
    <location>
        <begin position="65"/>
        <end position="90"/>
    </location>
</feature>
<feature type="transmembrane region" description="Helical" evidence="1">
    <location>
        <begin position="327"/>
        <end position="344"/>
    </location>
</feature>
<evidence type="ECO:0000313" key="4">
    <source>
        <dbReference type="Proteomes" id="UP000198847"/>
    </source>
</evidence>
<keyword evidence="3" id="KW-0012">Acyltransferase</keyword>
<feature type="transmembrane region" description="Helical" evidence="1">
    <location>
        <begin position="289"/>
        <end position="307"/>
    </location>
</feature>
<dbReference type="InterPro" id="IPR002656">
    <property type="entry name" value="Acyl_transf_3_dom"/>
</dbReference>
<feature type="transmembrane region" description="Helical" evidence="1">
    <location>
        <begin position="228"/>
        <end position="247"/>
    </location>
</feature>
<feature type="transmembrane region" description="Helical" evidence="1">
    <location>
        <begin position="259"/>
        <end position="277"/>
    </location>
</feature>
<protein>
    <submittedName>
        <fullName evidence="3">Acyltransferase family protein</fullName>
    </submittedName>
</protein>
<evidence type="ECO:0000313" key="3">
    <source>
        <dbReference type="EMBL" id="SEP41797.1"/>
    </source>
</evidence>
<dbReference type="Proteomes" id="UP000198847">
    <property type="component" value="Unassembled WGS sequence"/>
</dbReference>
<organism evidence="3 4">
    <name type="scientific">Propionispora vibrioides</name>
    <dbReference type="NCBI Taxonomy" id="112903"/>
    <lineage>
        <taxon>Bacteria</taxon>
        <taxon>Bacillati</taxon>
        <taxon>Bacillota</taxon>
        <taxon>Negativicutes</taxon>
        <taxon>Selenomonadales</taxon>
        <taxon>Sporomusaceae</taxon>
        <taxon>Propionispora</taxon>
    </lineage>
</organism>
<feature type="domain" description="Acyltransferase 3" evidence="2">
    <location>
        <begin position="21"/>
        <end position="369"/>
    </location>
</feature>
<evidence type="ECO:0000259" key="2">
    <source>
        <dbReference type="Pfam" id="PF01757"/>
    </source>
</evidence>
<proteinExistence type="predicted"/>
<feature type="transmembrane region" description="Helical" evidence="1">
    <location>
        <begin position="153"/>
        <end position="173"/>
    </location>
</feature>
<gene>
    <name evidence="3" type="ORF">SAMN04490178_12712</name>
</gene>
<reference evidence="3 4" key="1">
    <citation type="submission" date="2016-10" db="EMBL/GenBank/DDBJ databases">
        <authorList>
            <person name="de Groot N.N."/>
        </authorList>
    </citation>
    <scope>NUCLEOTIDE SEQUENCE [LARGE SCALE GENOMIC DNA]</scope>
    <source>
        <strain evidence="3 4">DSM 13305</strain>
    </source>
</reference>
<accession>A0A1H8XPQ0</accession>
<dbReference type="AlphaFoldDB" id="A0A1H8XPQ0"/>
<dbReference type="EMBL" id="FODY01000027">
    <property type="protein sequence ID" value="SEP41797.1"/>
    <property type="molecule type" value="Genomic_DNA"/>
</dbReference>
<dbReference type="InterPro" id="IPR050623">
    <property type="entry name" value="Glucan_succinyl_AcylTrfase"/>
</dbReference>
<keyword evidence="1" id="KW-1133">Transmembrane helix</keyword>
<dbReference type="OrthoDB" id="5446016at2"/>
<dbReference type="PANTHER" id="PTHR36927">
    <property type="entry name" value="BLR4337 PROTEIN"/>
    <property type="match status" value="1"/>
</dbReference>
<feature type="transmembrane region" description="Helical" evidence="1">
    <location>
        <begin position="350"/>
        <end position="373"/>
    </location>
</feature>
<keyword evidence="1" id="KW-0812">Transmembrane</keyword>
<evidence type="ECO:0000256" key="1">
    <source>
        <dbReference type="SAM" id="Phobius"/>
    </source>
</evidence>
<feature type="transmembrane region" description="Helical" evidence="1">
    <location>
        <begin position="185"/>
        <end position="208"/>
    </location>
</feature>
<dbReference type="STRING" id="112903.SAMN04490178_12712"/>
<name>A0A1H8XPQ0_9FIRM</name>
<dbReference type="Pfam" id="PF01757">
    <property type="entry name" value="Acyl_transf_3"/>
    <property type="match status" value="1"/>
</dbReference>
<feature type="transmembrane region" description="Helical" evidence="1">
    <location>
        <begin position="102"/>
        <end position="124"/>
    </location>
</feature>
<keyword evidence="1" id="KW-0472">Membrane</keyword>